<dbReference type="Proteomes" id="UP001139505">
    <property type="component" value="Unassembled WGS sequence"/>
</dbReference>
<dbReference type="Proteomes" id="UP000245060">
    <property type="component" value="Unassembled WGS sequence"/>
</dbReference>
<evidence type="ECO:0000313" key="2">
    <source>
        <dbReference type="EMBL" id="GKU74855.1"/>
    </source>
</evidence>
<proteinExistence type="predicted"/>
<gene>
    <name evidence="1" type="ORF">MmonteBS_10750</name>
    <name evidence="2" type="ORF">NJB18185_46260</name>
</gene>
<dbReference type="RefSeq" id="WP_409347555.1">
    <property type="nucleotide sequence ID" value="NZ_BFCH01000007.1"/>
</dbReference>
<organism evidence="2 4">
    <name type="scientific">Mycobacterium montefiorense</name>
    <dbReference type="NCBI Taxonomy" id="154654"/>
    <lineage>
        <taxon>Bacteria</taxon>
        <taxon>Bacillati</taxon>
        <taxon>Actinomycetota</taxon>
        <taxon>Actinomycetes</taxon>
        <taxon>Mycobacteriales</taxon>
        <taxon>Mycobacteriaceae</taxon>
        <taxon>Mycobacterium</taxon>
        <taxon>Mycobacterium simiae complex</taxon>
    </lineage>
</organism>
<reference evidence="2" key="4">
    <citation type="submission" date="2022-04" db="EMBL/GenBank/DDBJ databases">
        <authorList>
            <person name="Komine T."/>
            <person name="Fukano H."/>
            <person name="Wada S."/>
        </authorList>
    </citation>
    <scope>NUCLEOTIDE SEQUENCE</scope>
    <source>
        <strain evidence="2">NJB18185</strain>
    </source>
</reference>
<evidence type="ECO:0000313" key="1">
    <source>
        <dbReference type="EMBL" id="GBG36703.1"/>
    </source>
</evidence>
<name>A0AA37UW65_9MYCO</name>
<protein>
    <submittedName>
        <fullName evidence="2">Uncharacterized protein</fullName>
    </submittedName>
</protein>
<comment type="caution">
    <text evidence="2">The sequence shown here is derived from an EMBL/GenBank/DDBJ whole genome shotgun (WGS) entry which is preliminary data.</text>
</comment>
<evidence type="ECO:0000313" key="3">
    <source>
        <dbReference type="Proteomes" id="UP000245060"/>
    </source>
</evidence>
<dbReference type="EMBL" id="BQYH01000063">
    <property type="protein sequence ID" value="GKU74855.1"/>
    <property type="molecule type" value="Genomic_DNA"/>
</dbReference>
<sequence length="41" mass="4373">MQTTDYQDLDKVPDAVFSAAAARSAVHLAGGLRVGTYPSYE</sequence>
<evidence type="ECO:0000313" key="4">
    <source>
        <dbReference type="Proteomes" id="UP001139505"/>
    </source>
</evidence>
<reference evidence="3" key="2">
    <citation type="submission" date="2018-04" db="EMBL/GenBank/DDBJ databases">
        <title>Draft genome sequence of Mycobacterium montefiorense isolated from Japanese black salamander.</title>
        <authorList>
            <person name="Fukano H."/>
            <person name="Yoshida M."/>
            <person name="Shimizu A."/>
            <person name="Iwao H."/>
            <person name="Kurata O."/>
            <person name="Katayama Y."/>
            <person name="Omatsu T."/>
            <person name="Mizutani T."/>
            <person name="Wada S."/>
            <person name="Hoshino Y."/>
        </authorList>
    </citation>
    <scope>NUCLEOTIDE SEQUENCE [LARGE SCALE GENOMIC DNA]</scope>
    <source>
        <strain evidence="3">BS</strain>
    </source>
</reference>
<dbReference type="AlphaFoldDB" id="A0AA37UW65"/>
<dbReference type="EMBL" id="BFCH01000007">
    <property type="protein sequence ID" value="GBG36703.1"/>
    <property type="molecule type" value="Genomic_DNA"/>
</dbReference>
<accession>A0AA37UW65</accession>
<reference evidence="1" key="1">
    <citation type="journal article" date="2018" name="Genome Announc.">
        <title>Draft Genome Sequence of Mycobacterium montefiorense Isolated from Japanese Black Salamander (Hynobius nigrescens).</title>
        <authorList>
            <person name="Fukano H."/>
            <person name="Yoshida M."/>
            <person name="Shimizu A."/>
            <person name="Iwao H."/>
            <person name="Katayama Y."/>
            <person name="Omatsu T."/>
            <person name="Mizutani T."/>
            <person name="Kurata O."/>
            <person name="Wada S."/>
            <person name="Hoshino Y."/>
        </authorList>
    </citation>
    <scope>NUCLEOTIDE SEQUENCE</scope>
    <source>
        <strain evidence="1">BS</strain>
    </source>
</reference>
<keyword evidence="3" id="KW-1185">Reference proteome</keyword>
<reference evidence="2" key="3">
    <citation type="journal article" date="2022" name="Microbiol. Resour. Announc.">
        <title>Draft Genome Sequences of Eight Mycobacterium montefiorense Strains Isolated from Salamanders in Captivity.</title>
        <authorList>
            <person name="Komine T."/>
            <person name="Ihara H."/>
            <person name="Fukano H."/>
            <person name="Hoshino Y."/>
            <person name="Kurata O."/>
            <person name="Wada S."/>
        </authorList>
    </citation>
    <scope>NUCLEOTIDE SEQUENCE</scope>
    <source>
        <strain evidence="2">NJB18185</strain>
    </source>
</reference>